<dbReference type="Proteomes" id="UP000190460">
    <property type="component" value="Unassembled WGS sequence"/>
</dbReference>
<gene>
    <name evidence="6" type="ORF">SAMN02745130_01477</name>
</gene>
<evidence type="ECO:0000259" key="5">
    <source>
        <dbReference type="Pfam" id="PF23893"/>
    </source>
</evidence>
<dbReference type="InterPro" id="IPR008984">
    <property type="entry name" value="SMAD_FHA_dom_sf"/>
</dbReference>
<proteinExistence type="predicted"/>
<dbReference type="InterPro" id="IPR012843">
    <property type="entry name" value="YscD"/>
</dbReference>
<dbReference type="NCBIfam" id="TIGR02500">
    <property type="entry name" value="type_III_yscD"/>
    <property type="match status" value="1"/>
</dbReference>
<evidence type="ECO:0000259" key="4">
    <source>
        <dbReference type="Pfam" id="PF21934"/>
    </source>
</evidence>
<feature type="domain" description="YscD-like Bon-like" evidence="4">
    <location>
        <begin position="320"/>
        <end position="379"/>
    </location>
</feature>
<evidence type="ECO:0000313" key="6">
    <source>
        <dbReference type="EMBL" id="SKA75134.1"/>
    </source>
</evidence>
<keyword evidence="1" id="KW-1133">Transmembrane helix</keyword>
<dbReference type="InterPro" id="IPR032030">
    <property type="entry name" value="YscD_cytoplasmic_dom"/>
</dbReference>
<dbReference type="SUPFAM" id="SSF49879">
    <property type="entry name" value="SMAD/FHA domain"/>
    <property type="match status" value="1"/>
</dbReference>
<name>A0A1T4WCT8_9GAMM</name>
<keyword evidence="1" id="KW-0472">Membrane</keyword>
<keyword evidence="1" id="KW-0812">Transmembrane</keyword>
<evidence type="ECO:0000313" key="7">
    <source>
        <dbReference type="Proteomes" id="UP000190460"/>
    </source>
</evidence>
<sequence>MSMQHTPYLLKVLSGSNAGALVRLKVAEVVIGKSMSSDIILHDENIADLHLKLKVDEENISLEALAKPVLIDNKEVDLGIHPLKPYQVVSLGSIDFFIADVRKPGRRGHETKLNEPLVPPIVKATAKPAEAIKLAGASTLGSAPMRVKPKSKALGWTLLALGLGLLLLANLLFFRPYISGIAEKVGLSESAEQRAEDLVKKLQPTNLSVIRDPDGRIAITGYVQTRDDKRELMNQALLAGNGINYRVWVREDLVANATQVARALGQLDLSFSNLEEGKLAAHGYVSDEADWAQIKANIMSDVSGIQSIDDRSVQTLIKRKEALVQFIEKKGLSSRVKVTIENARIKVDGELTQNELKRWVALYDEFIQTNGVGPTIVENLYNVRDRLKLVIRSVSVGETPFLVSKDGKKYMEGSNLGNDYFIKKITPDHVLLSNNGIEIPMYYGVEDKQ</sequence>
<protein>
    <submittedName>
        <fullName evidence="6">Type III secretion apparatus protein, YscD/HrpQ family</fullName>
    </submittedName>
</protein>
<dbReference type="Pfam" id="PF16697">
    <property type="entry name" value="Yop-YscD_cpl"/>
    <property type="match status" value="1"/>
</dbReference>
<reference evidence="6 7" key="1">
    <citation type="submission" date="2017-02" db="EMBL/GenBank/DDBJ databases">
        <authorList>
            <person name="Peterson S.W."/>
        </authorList>
    </citation>
    <scope>NUCLEOTIDE SEQUENCE [LARGE SCALE GENOMIC DNA]</scope>
    <source>
        <strain evidence="6 7">ATCC 49788</strain>
    </source>
</reference>
<feature type="domain" description="YscD cytoplasmic" evidence="3">
    <location>
        <begin position="11"/>
        <end position="100"/>
    </location>
</feature>
<dbReference type="Pfam" id="PF23893">
    <property type="entry name" value="Y4YQ_C"/>
    <property type="match status" value="1"/>
</dbReference>
<dbReference type="Gene3D" id="2.60.200.20">
    <property type="match status" value="1"/>
</dbReference>
<evidence type="ECO:0000259" key="2">
    <source>
        <dbReference type="Pfam" id="PF16693"/>
    </source>
</evidence>
<feature type="domain" description="YscD-like Bon-like" evidence="2">
    <location>
        <begin position="192"/>
        <end position="250"/>
    </location>
</feature>
<evidence type="ECO:0000259" key="3">
    <source>
        <dbReference type="Pfam" id="PF16697"/>
    </source>
</evidence>
<dbReference type="AlphaFoldDB" id="A0A1T4WCT8"/>
<dbReference type="Pfam" id="PF21934">
    <property type="entry name" value="Yop-YscD_ppl_3rd"/>
    <property type="match status" value="1"/>
</dbReference>
<feature type="transmembrane region" description="Helical" evidence="1">
    <location>
        <begin position="153"/>
        <end position="174"/>
    </location>
</feature>
<dbReference type="OrthoDB" id="5620712at2"/>
<dbReference type="InterPro" id="IPR057770">
    <property type="entry name" value="YscD/Y4YQ_C"/>
</dbReference>
<dbReference type="STRING" id="92487.SAMN02745130_01477"/>
<feature type="domain" description="YscD/Y4YQ C-terminal" evidence="5">
    <location>
        <begin position="389"/>
        <end position="437"/>
    </location>
</feature>
<dbReference type="InterPro" id="IPR053946">
    <property type="entry name" value="YscD_ppl_3rd"/>
</dbReference>
<organism evidence="6 7">
    <name type="scientific">Thiothrix eikelboomii</name>
    <dbReference type="NCBI Taxonomy" id="92487"/>
    <lineage>
        <taxon>Bacteria</taxon>
        <taxon>Pseudomonadati</taxon>
        <taxon>Pseudomonadota</taxon>
        <taxon>Gammaproteobacteria</taxon>
        <taxon>Thiotrichales</taxon>
        <taxon>Thiotrichaceae</taxon>
        <taxon>Thiothrix</taxon>
    </lineage>
</organism>
<dbReference type="Pfam" id="PF16693">
    <property type="entry name" value="Yop-YscD_ppl_1st"/>
    <property type="match status" value="1"/>
</dbReference>
<dbReference type="EMBL" id="FUYB01000005">
    <property type="protein sequence ID" value="SKA75134.1"/>
    <property type="molecule type" value="Genomic_DNA"/>
</dbReference>
<evidence type="ECO:0000256" key="1">
    <source>
        <dbReference type="SAM" id="Phobius"/>
    </source>
</evidence>
<keyword evidence="7" id="KW-1185">Reference proteome</keyword>
<accession>A0A1T4WCT8</accession>
<dbReference type="InterPro" id="IPR032034">
    <property type="entry name" value="YscD_ppl_1st"/>
</dbReference>
<dbReference type="RefSeq" id="WP_078921953.1">
    <property type="nucleotide sequence ID" value="NZ_FUYB01000005.1"/>
</dbReference>